<dbReference type="Pfam" id="PF06985">
    <property type="entry name" value="HET"/>
    <property type="match status" value="1"/>
</dbReference>
<feature type="domain" description="Heterokaryon incompatibility" evidence="1">
    <location>
        <begin position="23"/>
        <end position="134"/>
    </location>
</feature>
<dbReference type="STRING" id="154538.A0A1M2V8K3"/>
<dbReference type="PANTHER" id="PTHR10622:SF10">
    <property type="entry name" value="HET DOMAIN-CONTAINING PROTEIN"/>
    <property type="match status" value="1"/>
</dbReference>
<dbReference type="InterPro" id="IPR010730">
    <property type="entry name" value="HET"/>
</dbReference>
<name>A0A1M2V8K3_TRAPU</name>
<dbReference type="EMBL" id="MNAD01001594">
    <property type="protein sequence ID" value="OJT03833.1"/>
    <property type="molecule type" value="Genomic_DNA"/>
</dbReference>
<proteinExistence type="predicted"/>
<organism evidence="3 4">
    <name type="scientific">Trametes pubescens</name>
    <name type="common">White-rot fungus</name>
    <dbReference type="NCBI Taxonomy" id="154538"/>
    <lineage>
        <taxon>Eukaryota</taxon>
        <taxon>Fungi</taxon>
        <taxon>Dikarya</taxon>
        <taxon>Basidiomycota</taxon>
        <taxon>Agaricomycotina</taxon>
        <taxon>Agaricomycetes</taxon>
        <taxon>Polyporales</taxon>
        <taxon>Polyporaceae</taxon>
        <taxon>Trametes</taxon>
    </lineage>
</organism>
<dbReference type="AlphaFoldDB" id="A0A1M2V8K3"/>
<evidence type="ECO:0000313" key="4">
    <source>
        <dbReference type="Proteomes" id="UP000184267"/>
    </source>
</evidence>
<gene>
    <name evidence="3" type="ORF">TRAPUB_5508</name>
</gene>
<evidence type="ECO:0000313" key="3">
    <source>
        <dbReference type="EMBL" id="OJT03833.1"/>
    </source>
</evidence>
<comment type="caution">
    <text evidence="3">The sequence shown here is derived from an EMBL/GenBank/DDBJ whole genome shotgun (WGS) entry which is preliminary data.</text>
</comment>
<accession>A0A1M2V8K3</accession>
<dbReference type="OMA" id="TGEFRWI"/>
<dbReference type="Pfam" id="PF26640">
    <property type="entry name" value="DUF8212"/>
    <property type="match status" value="1"/>
</dbReference>
<feature type="domain" description="DUF8212" evidence="2">
    <location>
        <begin position="251"/>
        <end position="367"/>
    </location>
</feature>
<reference evidence="3 4" key="1">
    <citation type="submission" date="2016-10" db="EMBL/GenBank/DDBJ databases">
        <title>Genome sequence of the basidiomycete white-rot fungus Trametes pubescens.</title>
        <authorList>
            <person name="Makela M.R."/>
            <person name="Granchi Z."/>
            <person name="Peng M."/>
            <person name="De Vries R.P."/>
            <person name="Grigoriev I."/>
            <person name="Riley R."/>
            <person name="Hilden K."/>
        </authorList>
    </citation>
    <scope>NUCLEOTIDE SEQUENCE [LARGE SCALE GENOMIC DNA]</scope>
    <source>
        <strain evidence="3 4">FBCC735</strain>
    </source>
</reference>
<dbReference type="Proteomes" id="UP000184267">
    <property type="component" value="Unassembled WGS sequence"/>
</dbReference>
<keyword evidence="4" id="KW-1185">Reference proteome</keyword>
<dbReference type="OrthoDB" id="20872at2759"/>
<evidence type="ECO:0000259" key="2">
    <source>
        <dbReference type="Pfam" id="PF26640"/>
    </source>
</evidence>
<evidence type="ECO:0000259" key="1">
    <source>
        <dbReference type="Pfam" id="PF06985"/>
    </source>
</evidence>
<dbReference type="PANTHER" id="PTHR10622">
    <property type="entry name" value="HET DOMAIN-CONTAINING PROTEIN"/>
    <property type="match status" value="1"/>
</dbReference>
<dbReference type="InterPro" id="IPR058525">
    <property type="entry name" value="DUF8212"/>
</dbReference>
<sequence>MPRFLDTATGEFRWIADPSNAVYAILSHTWRSEEEGGEQTYNQVRKIWKRMRKSRVSGEITGSTTSNEESILSHPDLSGKIKAICKVAREAGYKLVWIDCACIDKSSSAELAETINSMFDLYRLADVCYIYLVDVPESREDPEHYTSAFQQSRWHGRGWTLQELLAPKEVVFLTASWTFLGTKCSLVHTLTLATNIDSGILLGRDHLSSASVARRMSWAARRETTRVEDEAYSLLGIFRVHLSPIYGEGRNAFLRLQEEIMKTIPDQSIFAWGAQCVLSSIDAAEMYSNFLDDNTPTGLIVSSPRQFSSAEHIQALSPSDFLSRLVGDIDSGLASSSLELPSLHSVITPEGVRLKGLTIDLTELAQIAAAIISNIENSPDNHLLAEDYEHCLSLG</sequence>
<protein>
    <submittedName>
        <fullName evidence="3">Vegetative incompatibility protein HET-E-1</fullName>
    </submittedName>
</protein>